<organism evidence="2 3">
    <name type="scientific">Pelagibacter ubique</name>
    <dbReference type="NCBI Taxonomy" id="198252"/>
    <lineage>
        <taxon>Bacteria</taxon>
        <taxon>Pseudomonadati</taxon>
        <taxon>Pseudomonadota</taxon>
        <taxon>Alphaproteobacteria</taxon>
        <taxon>Candidatus Pelagibacterales</taxon>
        <taxon>Candidatus Pelagibacteraceae</taxon>
        <taxon>Candidatus Pelagibacter</taxon>
    </lineage>
</organism>
<dbReference type="Pfam" id="PF01636">
    <property type="entry name" value="APH"/>
    <property type="match status" value="1"/>
</dbReference>
<evidence type="ECO:0000313" key="3">
    <source>
        <dbReference type="Proteomes" id="UP001166004"/>
    </source>
</evidence>
<reference evidence="2 3" key="1">
    <citation type="submission" date="2019-07" db="EMBL/GenBank/DDBJ databases">
        <title>SAR11 Genome Evolution.</title>
        <authorList>
            <person name="Giovannoni S."/>
        </authorList>
    </citation>
    <scope>NUCLEOTIDE SEQUENCE [LARGE SCALE GENOMIC DNA]</scope>
    <source>
        <strain evidence="2 3">HTCC9565</strain>
    </source>
</reference>
<dbReference type="InterPro" id="IPR002575">
    <property type="entry name" value="Aminoglycoside_PTrfase"/>
</dbReference>
<dbReference type="SUPFAM" id="SSF56112">
    <property type="entry name" value="Protein kinase-like (PK-like)"/>
    <property type="match status" value="1"/>
</dbReference>
<name>A0ABX1T002_PELUQ</name>
<keyword evidence="3" id="KW-1185">Reference proteome</keyword>
<protein>
    <recommendedName>
        <fullName evidence="1">Aminoglycoside phosphotransferase domain-containing protein</fullName>
    </recommendedName>
</protein>
<gene>
    <name evidence="2" type="ORF">VP91_00005760</name>
</gene>
<dbReference type="EMBL" id="LANA01000001">
    <property type="protein sequence ID" value="NMN67433.1"/>
    <property type="molecule type" value="Genomic_DNA"/>
</dbReference>
<feature type="domain" description="Aminoglycoside phosphotransferase" evidence="1">
    <location>
        <begin position="8"/>
        <end position="238"/>
    </location>
</feature>
<dbReference type="Gene3D" id="3.30.200.20">
    <property type="entry name" value="Phosphorylase Kinase, domain 1"/>
    <property type="match status" value="1"/>
</dbReference>
<proteinExistence type="predicted"/>
<evidence type="ECO:0000313" key="2">
    <source>
        <dbReference type="EMBL" id="NMN67433.1"/>
    </source>
</evidence>
<dbReference type="InterPro" id="IPR011009">
    <property type="entry name" value="Kinase-like_dom_sf"/>
</dbReference>
<evidence type="ECO:0000259" key="1">
    <source>
        <dbReference type="Pfam" id="PF01636"/>
    </source>
</evidence>
<dbReference type="Gene3D" id="3.90.1200.10">
    <property type="match status" value="1"/>
</dbReference>
<dbReference type="RefSeq" id="WP_169035930.1">
    <property type="nucleotide sequence ID" value="NZ_LANA01000001.1"/>
</dbReference>
<dbReference type="Proteomes" id="UP001166004">
    <property type="component" value="Unassembled WGS sequence"/>
</dbReference>
<sequence length="321" mass="38132">MRSVKSTLKKIKGDASFRSFYRKENNKKNSILVYATKEKKKNLLIYDAINSLLIENKILAPKLYKENYKQNFIEIEDFGDDTIFKLLKKNGSNKINLYKKSIDLLSKIQKIKQNKTKNFKGKDYKIPIYDDNKLFKEAKLFSDWYTKKYISKNKLQTLNIKINKQIKFLISNLNLKNDTFVHRDFHVSNLMKYKNKLATIDTQDALIGNRAYDLASLIDDVRFKSNKKLRESIYEYYLKLNNKEVNKVILLNDFEILSVIRNMKIIGIFTRLAVRDKKTKYLSLIPHAWKLIELRIKNNKIFDNLKKTLDLNFSKELRNLK</sequence>
<comment type="caution">
    <text evidence="2">The sequence shown here is derived from an EMBL/GenBank/DDBJ whole genome shotgun (WGS) entry which is preliminary data.</text>
</comment>
<accession>A0ABX1T002</accession>